<accession>A0A1G7A1I1</accession>
<dbReference type="InterPro" id="IPR004675">
    <property type="entry name" value="AhpD_core"/>
</dbReference>
<dbReference type="GO" id="GO:0051920">
    <property type="term" value="F:peroxiredoxin activity"/>
    <property type="evidence" value="ECO:0007669"/>
    <property type="project" value="InterPro"/>
</dbReference>
<dbReference type="SUPFAM" id="SSF69118">
    <property type="entry name" value="AhpD-like"/>
    <property type="match status" value="1"/>
</dbReference>
<keyword evidence="2" id="KW-0560">Oxidoreductase</keyword>
<organism evidence="2 3">
    <name type="scientific">Auraticoccus monumenti</name>
    <dbReference type="NCBI Taxonomy" id="675864"/>
    <lineage>
        <taxon>Bacteria</taxon>
        <taxon>Bacillati</taxon>
        <taxon>Actinomycetota</taxon>
        <taxon>Actinomycetes</taxon>
        <taxon>Propionibacteriales</taxon>
        <taxon>Propionibacteriaceae</taxon>
        <taxon>Auraticoccus</taxon>
    </lineage>
</organism>
<dbReference type="PANTHER" id="PTHR34846:SF10">
    <property type="entry name" value="CYTOPLASMIC PROTEIN"/>
    <property type="match status" value="1"/>
</dbReference>
<evidence type="ECO:0000259" key="1">
    <source>
        <dbReference type="Pfam" id="PF02627"/>
    </source>
</evidence>
<keyword evidence="2" id="KW-0575">Peroxidase</keyword>
<evidence type="ECO:0000313" key="2">
    <source>
        <dbReference type="EMBL" id="SDE08630.1"/>
    </source>
</evidence>
<gene>
    <name evidence="2" type="ORF">SAMN04489747_2473</name>
</gene>
<keyword evidence="3" id="KW-1185">Reference proteome</keyword>
<dbReference type="InterPro" id="IPR029032">
    <property type="entry name" value="AhpD-like"/>
</dbReference>
<dbReference type="EMBL" id="LT629688">
    <property type="protein sequence ID" value="SDE08630.1"/>
    <property type="molecule type" value="Genomic_DNA"/>
</dbReference>
<name>A0A1G7A1I1_9ACTN</name>
<evidence type="ECO:0000313" key="3">
    <source>
        <dbReference type="Proteomes" id="UP000198546"/>
    </source>
</evidence>
<dbReference type="STRING" id="675864.SAMN04489747_2473"/>
<feature type="domain" description="Carboxymuconolactone decarboxylase-like" evidence="1">
    <location>
        <begin position="12"/>
        <end position="92"/>
    </location>
</feature>
<sequence length="146" mass="16322">MPARMRLEEVAPEGYRTVMELHAYARATVDPVLLELVKLRASMVNRCAYCVDTHSTEATEAGEDPRRLFALAAWRETPFFSARERAALALTDAVTRVADAGVPDDVWDEVTRHFTEKEAADLVMAIIMMNSFNRIAISTRKVPAVP</sequence>
<dbReference type="Proteomes" id="UP000198546">
    <property type="component" value="Chromosome i"/>
</dbReference>
<protein>
    <submittedName>
        <fullName evidence="2">Alkylhydroperoxidase AhpD family core domain-containing protein</fullName>
    </submittedName>
</protein>
<dbReference type="InterPro" id="IPR003779">
    <property type="entry name" value="CMD-like"/>
</dbReference>
<dbReference type="Gene3D" id="1.20.1290.10">
    <property type="entry name" value="AhpD-like"/>
    <property type="match status" value="1"/>
</dbReference>
<reference evidence="2 3" key="1">
    <citation type="submission" date="2016-10" db="EMBL/GenBank/DDBJ databases">
        <authorList>
            <person name="de Groot N.N."/>
        </authorList>
    </citation>
    <scope>NUCLEOTIDE SEQUENCE [LARGE SCALE GENOMIC DNA]</scope>
    <source>
        <strain evidence="2 3">MON 2.2</strain>
    </source>
</reference>
<dbReference type="NCBIfam" id="TIGR00778">
    <property type="entry name" value="ahpD_dom"/>
    <property type="match status" value="1"/>
</dbReference>
<dbReference type="PANTHER" id="PTHR34846">
    <property type="entry name" value="4-CARBOXYMUCONOLACTONE DECARBOXYLASE FAMILY PROTEIN (AFU_ORTHOLOGUE AFUA_6G11590)"/>
    <property type="match status" value="1"/>
</dbReference>
<proteinExistence type="predicted"/>
<dbReference type="AlphaFoldDB" id="A0A1G7A1I1"/>
<dbReference type="Pfam" id="PF02627">
    <property type="entry name" value="CMD"/>
    <property type="match status" value="1"/>
</dbReference>
<dbReference type="RefSeq" id="WP_231946290.1">
    <property type="nucleotide sequence ID" value="NZ_LT629688.1"/>
</dbReference>